<dbReference type="AlphaFoldDB" id="A0A1G1YG04"/>
<dbReference type="Proteomes" id="UP000178501">
    <property type="component" value="Unassembled WGS sequence"/>
</dbReference>
<evidence type="ECO:0000256" key="1">
    <source>
        <dbReference type="SAM" id="Phobius"/>
    </source>
</evidence>
<protein>
    <submittedName>
        <fullName evidence="2">Uncharacterized protein</fullName>
    </submittedName>
</protein>
<keyword evidence="1" id="KW-0812">Transmembrane</keyword>
<name>A0A1G1YG04_9BACT</name>
<feature type="transmembrane region" description="Helical" evidence="1">
    <location>
        <begin position="88"/>
        <end position="109"/>
    </location>
</feature>
<feature type="transmembrane region" description="Helical" evidence="1">
    <location>
        <begin position="20"/>
        <end position="43"/>
    </location>
</feature>
<sequence>MGTLKVNFYKLINRLKQNKIYFASLLLFPFLIWGLFIFYFGFINPPDDFFGYGMTFAIIYMWPIMFLGCVVFAVVVAKIAKQSVWKSIVLILFIFFISPTILSLPRGLINNQIAGLAQKGLQKNNPAYCQWEIELSTTYTRKKLGYECLAQLAFNNNDIFLCEKIDDSYFKMKCYRDLADKNNDPALCDKLTMPLCLKDNGYNECIDECYAALAVKNDNLSLCDLVKTDEYKLRCYKGLAYKDNNPSLCEKLTGLIRKGWKSFTGTDCLHEGTALRTSCQTVFADDCYVKLAMSNSDADICLKIQDEAFKNMCLLQLR</sequence>
<organism evidence="2 3">
    <name type="scientific">Candidatus Buchananbacteria bacterium RIFCSPHIGHO2_02_FULL_45_11b</name>
    <dbReference type="NCBI Taxonomy" id="1797541"/>
    <lineage>
        <taxon>Bacteria</taxon>
        <taxon>Candidatus Buchananiibacteriota</taxon>
    </lineage>
</organism>
<proteinExistence type="predicted"/>
<feature type="transmembrane region" description="Helical" evidence="1">
    <location>
        <begin position="49"/>
        <end position="76"/>
    </location>
</feature>
<evidence type="ECO:0000313" key="3">
    <source>
        <dbReference type="Proteomes" id="UP000178501"/>
    </source>
</evidence>
<gene>
    <name evidence="2" type="ORF">A3J65_04815</name>
</gene>
<keyword evidence="1" id="KW-0472">Membrane</keyword>
<dbReference type="EMBL" id="MHIK01000032">
    <property type="protein sequence ID" value="OGY51262.1"/>
    <property type="molecule type" value="Genomic_DNA"/>
</dbReference>
<keyword evidence="1" id="KW-1133">Transmembrane helix</keyword>
<evidence type="ECO:0000313" key="2">
    <source>
        <dbReference type="EMBL" id="OGY51262.1"/>
    </source>
</evidence>
<reference evidence="2 3" key="1">
    <citation type="journal article" date="2016" name="Nat. Commun.">
        <title>Thousands of microbial genomes shed light on interconnected biogeochemical processes in an aquifer system.</title>
        <authorList>
            <person name="Anantharaman K."/>
            <person name="Brown C.T."/>
            <person name="Hug L.A."/>
            <person name="Sharon I."/>
            <person name="Castelle C.J."/>
            <person name="Probst A.J."/>
            <person name="Thomas B.C."/>
            <person name="Singh A."/>
            <person name="Wilkins M.J."/>
            <person name="Karaoz U."/>
            <person name="Brodie E.L."/>
            <person name="Williams K.H."/>
            <person name="Hubbard S.S."/>
            <person name="Banfield J.F."/>
        </authorList>
    </citation>
    <scope>NUCLEOTIDE SEQUENCE [LARGE SCALE GENOMIC DNA]</scope>
</reference>
<comment type="caution">
    <text evidence="2">The sequence shown here is derived from an EMBL/GenBank/DDBJ whole genome shotgun (WGS) entry which is preliminary data.</text>
</comment>
<accession>A0A1G1YG04</accession>